<reference evidence="2 3" key="1">
    <citation type="journal article" date="2020" name="ISME J.">
        <title>Uncovering the hidden diversity of litter-decomposition mechanisms in mushroom-forming fungi.</title>
        <authorList>
            <person name="Floudas D."/>
            <person name="Bentzer J."/>
            <person name="Ahren D."/>
            <person name="Johansson T."/>
            <person name="Persson P."/>
            <person name="Tunlid A."/>
        </authorList>
    </citation>
    <scope>NUCLEOTIDE SEQUENCE [LARGE SCALE GENOMIC DNA]</scope>
    <source>
        <strain evidence="2 3">CBS 146.42</strain>
    </source>
</reference>
<name>A0A8H5G569_9AGAR</name>
<accession>A0A8H5G569</accession>
<organism evidence="2 3">
    <name type="scientific">Leucocoprinus leucothites</name>
    <dbReference type="NCBI Taxonomy" id="201217"/>
    <lineage>
        <taxon>Eukaryota</taxon>
        <taxon>Fungi</taxon>
        <taxon>Dikarya</taxon>
        <taxon>Basidiomycota</taxon>
        <taxon>Agaricomycotina</taxon>
        <taxon>Agaricomycetes</taxon>
        <taxon>Agaricomycetidae</taxon>
        <taxon>Agaricales</taxon>
        <taxon>Agaricineae</taxon>
        <taxon>Agaricaceae</taxon>
        <taxon>Leucocoprinus</taxon>
    </lineage>
</organism>
<feature type="compositionally biased region" description="Basic and acidic residues" evidence="1">
    <location>
        <begin position="176"/>
        <end position="186"/>
    </location>
</feature>
<comment type="caution">
    <text evidence="2">The sequence shown here is derived from an EMBL/GenBank/DDBJ whole genome shotgun (WGS) entry which is preliminary data.</text>
</comment>
<protein>
    <submittedName>
        <fullName evidence="2">Uncharacterized protein</fullName>
    </submittedName>
</protein>
<sequence length="365" mass="40990">MAIDVRHKHDHTTPLYILSSTTPMRFFKSLSLLHRRSKSDPALTSRPSATNSAILLIGPSHEGFPIDIIDITADHGPRNRPLTCPNQRVFEVELEIQQLSHTNASLALRLTLAENQLRLTMSELYAEMHKSIHLLRQAKKDKDTIDELQKTCQQLRRTLSSFPDAASTFNLPTDPRSIDSHMETDSPHTGSSILRQSDENHYSTALQLVLKTRQELRNCKKTALFWKRKAKTIPEHANLVTPSPSEISEVQDVLTRERMEAVNALQRRRQLMSASGTQATLASVNFLKLAPKLVPPVPRTGTDERQTQSYQSSDSLYGKQDLVVEVDGHDGWERVSSVAGENNQSKLRKKVSSIDLRMSASFASA</sequence>
<evidence type="ECO:0000256" key="1">
    <source>
        <dbReference type="SAM" id="MobiDB-lite"/>
    </source>
</evidence>
<keyword evidence="3" id="KW-1185">Reference proteome</keyword>
<dbReference type="EMBL" id="JAACJO010000005">
    <property type="protein sequence ID" value="KAF5358559.1"/>
    <property type="molecule type" value="Genomic_DNA"/>
</dbReference>
<evidence type="ECO:0000313" key="2">
    <source>
        <dbReference type="EMBL" id="KAF5358559.1"/>
    </source>
</evidence>
<dbReference type="AlphaFoldDB" id="A0A8H5G569"/>
<feature type="region of interest" description="Disordered" evidence="1">
    <location>
        <begin position="295"/>
        <end position="315"/>
    </location>
</feature>
<dbReference type="OrthoDB" id="2798624at2759"/>
<feature type="region of interest" description="Disordered" evidence="1">
    <location>
        <begin position="166"/>
        <end position="194"/>
    </location>
</feature>
<dbReference type="Proteomes" id="UP000559027">
    <property type="component" value="Unassembled WGS sequence"/>
</dbReference>
<evidence type="ECO:0000313" key="3">
    <source>
        <dbReference type="Proteomes" id="UP000559027"/>
    </source>
</evidence>
<gene>
    <name evidence="2" type="ORF">D9756_001775</name>
</gene>
<proteinExistence type="predicted"/>